<feature type="region of interest" description="Disordered" evidence="1">
    <location>
        <begin position="656"/>
        <end position="675"/>
    </location>
</feature>
<organism evidence="2 3">
    <name type="scientific">Periplaneta americana</name>
    <name type="common">American cockroach</name>
    <name type="synonym">Blatta americana</name>
    <dbReference type="NCBI Taxonomy" id="6978"/>
    <lineage>
        <taxon>Eukaryota</taxon>
        <taxon>Metazoa</taxon>
        <taxon>Ecdysozoa</taxon>
        <taxon>Arthropoda</taxon>
        <taxon>Hexapoda</taxon>
        <taxon>Insecta</taxon>
        <taxon>Pterygota</taxon>
        <taxon>Neoptera</taxon>
        <taxon>Polyneoptera</taxon>
        <taxon>Dictyoptera</taxon>
        <taxon>Blattodea</taxon>
        <taxon>Blattoidea</taxon>
        <taxon>Blattidae</taxon>
        <taxon>Blattinae</taxon>
        <taxon>Periplaneta</taxon>
    </lineage>
</organism>
<reference evidence="2 3" key="1">
    <citation type="journal article" date="2022" name="Allergy">
        <title>Genome assembly and annotation of Periplaneta americana reveal a comprehensive cockroach allergen profile.</title>
        <authorList>
            <person name="Wang L."/>
            <person name="Xiong Q."/>
            <person name="Saelim N."/>
            <person name="Wang L."/>
            <person name="Nong W."/>
            <person name="Wan A.T."/>
            <person name="Shi M."/>
            <person name="Liu X."/>
            <person name="Cao Q."/>
            <person name="Hui J.H.L."/>
            <person name="Sookrung N."/>
            <person name="Leung T.F."/>
            <person name="Tungtrongchitr A."/>
            <person name="Tsui S.K.W."/>
        </authorList>
    </citation>
    <scope>NUCLEOTIDE SEQUENCE [LARGE SCALE GENOMIC DNA]</scope>
    <source>
        <strain evidence="2">PWHHKU_190912</strain>
    </source>
</reference>
<accession>A0ABQ8TSM5</accession>
<protein>
    <submittedName>
        <fullName evidence="2">Uncharacterized protein</fullName>
    </submittedName>
</protein>
<evidence type="ECO:0000313" key="2">
    <source>
        <dbReference type="EMBL" id="KAJ4449694.1"/>
    </source>
</evidence>
<sequence>MEHIYVSERRVVPPRFPPPVWNHYQSTLQGFQRTDNSVEGYHSKFQHIVSAHHVDVSIWRFLDNIKSEQHDDENLIIQVMAGHQNIRRMEKNVEEKYSEWLDVELSVPIPTEESCQGEASGAVRGRPRKLFSSSSVKTKKRKVENLSKSCSSQELALTTQMSLTYEEEALALLVDLKLTKHQYVALQKGAKERSANIYPPYYRLLNAKSECYPSQEALIITDSLAEVKLQCLLDHTVERLSIVQKEVLEHSFQNEENRIHKIQMTYKWGCDGSSGHSLYKQNISGYEGATDYEILLSSIVPLQLLGEDKESRRKTVLWQNPRTSSTRYCRPIRFQFTKETPQKTREEIAHIEEQIQSLVPTRIIMGSREFFVEHNLIKTMVDGKICNALMDNPSAQVCYICGAKPKDMNDLKKIQSLPINKSAYEFGLSTLHTRIRFFECLLHIGYRIEIKKWQVRGDQRKKVAYEARKEEIINKFRTEMGLLVDVVKPGSGTTNDGNTSRRFFENSKKSSEITGVDEALIHRFSVILDVMSSGYSLNIGAFKKYALDTADLYVKLYRWYYMPATVHKILIHGADVMNNMILPIGQLSEDAQEARHKEYRFFREHNTRKTSRINCNKDLLHMLLISSDPLISSKRKLPRKKRSSLGSEVLGLLETPRLDSIAHGSTDGSSEEDSD</sequence>
<comment type="caution">
    <text evidence="2">The sequence shown here is derived from an EMBL/GenBank/DDBJ whole genome shotgun (WGS) entry which is preliminary data.</text>
</comment>
<evidence type="ECO:0000313" key="3">
    <source>
        <dbReference type="Proteomes" id="UP001148838"/>
    </source>
</evidence>
<dbReference type="EMBL" id="JAJSOF020000003">
    <property type="protein sequence ID" value="KAJ4449694.1"/>
    <property type="molecule type" value="Genomic_DNA"/>
</dbReference>
<evidence type="ECO:0000256" key="1">
    <source>
        <dbReference type="SAM" id="MobiDB-lite"/>
    </source>
</evidence>
<dbReference type="Proteomes" id="UP001148838">
    <property type="component" value="Unassembled WGS sequence"/>
</dbReference>
<proteinExistence type="predicted"/>
<name>A0ABQ8TSM5_PERAM</name>
<gene>
    <name evidence="2" type="ORF">ANN_01098</name>
</gene>
<keyword evidence="3" id="KW-1185">Reference proteome</keyword>